<dbReference type="Gene3D" id="1.10.287.1770">
    <property type="match status" value="1"/>
</dbReference>
<name>A0A523BCW3_9CREN</name>
<dbReference type="CDD" id="cd01879">
    <property type="entry name" value="FeoB"/>
    <property type="match status" value="1"/>
</dbReference>
<evidence type="ECO:0000256" key="2">
    <source>
        <dbReference type="ARBA" id="ARBA00022448"/>
    </source>
</evidence>
<dbReference type="Pfam" id="PF17910">
    <property type="entry name" value="FeoB_Cyto"/>
    <property type="match status" value="1"/>
</dbReference>
<evidence type="ECO:0000256" key="16">
    <source>
        <dbReference type="PIRSR" id="PIRSR603373-2"/>
    </source>
</evidence>
<feature type="binding site" evidence="16">
    <location>
        <position position="28"/>
    </location>
    <ligand>
        <name>Mg(2+)</name>
        <dbReference type="ChEBI" id="CHEBI:18420"/>
        <label>2</label>
    </ligand>
</feature>
<dbReference type="InterPro" id="IPR005225">
    <property type="entry name" value="Small_GTP-bd"/>
</dbReference>
<keyword evidence="5" id="KW-0997">Cell inner membrane</keyword>
<feature type="transmembrane region" description="Helical" evidence="17">
    <location>
        <begin position="567"/>
        <end position="585"/>
    </location>
</feature>
<feature type="binding site" evidence="16">
    <location>
        <position position="31"/>
    </location>
    <ligand>
        <name>Mg(2+)</name>
        <dbReference type="ChEBI" id="CHEBI:18420"/>
        <label>2</label>
    </ligand>
</feature>
<evidence type="ECO:0000256" key="10">
    <source>
        <dbReference type="ARBA" id="ARBA00023065"/>
    </source>
</evidence>
<dbReference type="PRINTS" id="PR00326">
    <property type="entry name" value="GTP1OBG"/>
</dbReference>
<dbReference type="EMBL" id="QNVH01000028">
    <property type="protein sequence ID" value="TDA38796.1"/>
    <property type="molecule type" value="Genomic_DNA"/>
</dbReference>
<evidence type="ECO:0000256" key="15">
    <source>
        <dbReference type="PIRSR" id="PIRSR603373-1"/>
    </source>
</evidence>
<dbReference type="PANTHER" id="PTHR43185">
    <property type="entry name" value="FERROUS IRON TRANSPORT PROTEIN B"/>
    <property type="match status" value="1"/>
</dbReference>
<evidence type="ECO:0000256" key="11">
    <source>
        <dbReference type="ARBA" id="ARBA00023134"/>
    </source>
</evidence>
<feature type="binding site" evidence="16">
    <location>
        <position position="27"/>
    </location>
    <ligand>
        <name>Mg(2+)</name>
        <dbReference type="ChEBI" id="CHEBI:18420"/>
        <label>2</label>
    </ligand>
</feature>
<feature type="binding site" evidence="15">
    <location>
        <begin position="41"/>
        <end position="45"/>
    </location>
    <ligand>
        <name>GTP</name>
        <dbReference type="ChEBI" id="CHEBI:37565"/>
        <label>1</label>
    </ligand>
</feature>
<evidence type="ECO:0000256" key="13">
    <source>
        <dbReference type="ARBA" id="ARBA00031200"/>
    </source>
</evidence>
<proteinExistence type="predicted"/>
<dbReference type="InterPro" id="IPR003373">
    <property type="entry name" value="Fe2_transport_prot-B"/>
</dbReference>
<keyword evidence="10" id="KW-0406">Ion transport</keyword>
<keyword evidence="6 17" id="KW-0812">Transmembrane</keyword>
<feature type="binding site" evidence="15">
    <location>
        <begin position="151"/>
        <end position="153"/>
    </location>
    <ligand>
        <name>GTP</name>
        <dbReference type="ChEBI" id="CHEBI:37565"/>
        <label>1</label>
    </ligand>
</feature>
<feature type="binding site" evidence="15">
    <location>
        <begin position="62"/>
        <end position="65"/>
    </location>
    <ligand>
        <name>GTP</name>
        <dbReference type="ChEBI" id="CHEBI:37565"/>
        <label>1</label>
    </ligand>
</feature>
<dbReference type="Proteomes" id="UP000315399">
    <property type="component" value="Unassembled WGS sequence"/>
</dbReference>
<feature type="transmembrane region" description="Helical" evidence="17">
    <location>
        <begin position="540"/>
        <end position="560"/>
    </location>
</feature>
<evidence type="ECO:0000256" key="8">
    <source>
        <dbReference type="ARBA" id="ARBA00022989"/>
    </source>
</evidence>
<gene>
    <name evidence="19" type="primary">feoB</name>
    <name evidence="19" type="ORF">DSO08_03585</name>
</gene>
<dbReference type="SUPFAM" id="SSF52540">
    <property type="entry name" value="P-loop containing nucleoside triphosphate hydrolases"/>
    <property type="match status" value="1"/>
</dbReference>
<organism evidence="19 20">
    <name type="scientific">Thermoproteota archaeon</name>
    <dbReference type="NCBI Taxonomy" id="2056631"/>
    <lineage>
        <taxon>Archaea</taxon>
        <taxon>Thermoproteota</taxon>
    </lineage>
</organism>
<evidence type="ECO:0000313" key="20">
    <source>
        <dbReference type="Proteomes" id="UP000315399"/>
    </source>
</evidence>
<dbReference type="FunFam" id="3.40.50.300:FF:000426">
    <property type="entry name" value="Ferrous iron transport protein B"/>
    <property type="match status" value="1"/>
</dbReference>
<feature type="transmembrane region" description="Helical" evidence="17">
    <location>
        <begin position="509"/>
        <end position="528"/>
    </location>
</feature>
<keyword evidence="3" id="KW-1003">Cell membrane</keyword>
<dbReference type="InterPro" id="IPR011642">
    <property type="entry name" value="Gate_dom"/>
</dbReference>
<feature type="transmembrane region" description="Helical" evidence="17">
    <location>
        <begin position="341"/>
        <end position="369"/>
    </location>
</feature>
<evidence type="ECO:0000313" key="19">
    <source>
        <dbReference type="EMBL" id="TDA38796.1"/>
    </source>
</evidence>
<feature type="binding site" evidence="16">
    <location>
        <position position="30"/>
    </location>
    <ligand>
        <name>Mg(2+)</name>
        <dbReference type="ChEBI" id="CHEBI:18420"/>
        <label>2</label>
    </ligand>
</feature>
<keyword evidence="16" id="KW-0460">Magnesium</keyword>
<keyword evidence="4" id="KW-0410">Iron transport</keyword>
<evidence type="ECO:0000256" key="3">
    <source>
        <dbReference type="ARBA" id="ARBA00022475"/>
    </source>
</evidence>
<keyword evidence="11 15" id="KW-0342">GTP-binding</keyword>
<dbReference type="Pfam" id="PF02421">
    <property type="entry name" value="FeoB_N"/>
    <property type="match status" value="1"/>
</dbReference>
<dbReference type="NCBIfam" id="TIGR00231">
    <property type="entry name" value="small_GTP"/>
    <property type="match status" value="1"/>
</dbReference>
<dbReference type="PANTHER" id="PTHR43185:SF1">
    <property type="entry name" value="FE(2+) TRANSPORTER FEOB"/>
    <property type="match status" value="1"/>
</dbReference>
<evidence type="ECO:0000256" key="7">
    <source>
        <dbReference type="ARBA" id="ARBA00022741"/>
    </source>
</evidence>
<keyword evidence="16" id="KW-0479">Metal-binding</keyword>
<evidence type="ECO:0000256" key="14">
    <source>
        <dbReference type="NCBIfam" id="TIGR00437"/>
    </source>
</evidence>
<reference evidence="19 20" key="1">
    <citation type="journal article" date="2019" name="Nat. Microbiol.">
        <title>Expanding anaerobic alkane metabolism in the domain of Archaea.</title>
        <authorList>
            <person name="Wang Y."/>
            <person name="Wegener G."/>
            <person name="Hou J."/>
            <person name="Wang F."/>
            <person name="Xiao X."/>
        </authorList>
    </citation>
    <scope>NUCLEOTIDE SEQUENCE [LARGE SCALE GENOMIC DNA]</scope>
    <source>
        <strain evidence="19">WYZ-LMO10</strain>
    </source>
</reference>
<evidence type="ECO:0000256" key="5">
    <source>
        <dbReference type="ARBA" id="ARBA00022519"/>
    </source>
</evidence>
<comment type="caution">
    <text evidence="19">The sequence shown here is derived from an EMBL/GenBank/DDBJ whole genome shotgun (WGS) entry which is preliminary data.</text>
</comment>
<evidence type="ECO:0000256" key="9">
    <source>
        <dbReference type="ARBA" id="ARBA00023004"/>
    </source>
</evidence>
<dbReference type="Pfam" id="PF07670">
    <property type="entry name" value="Gate"/>
    <property type="match status" value="2"/>
</dbReference>
<dbReference type="Pfam" id="PF07664">
    <property type="entry name" value="FeoB_C"/>
    <property type="match status" value="1"/>
</dbReference>
<dbReference type="GO" id="GO:0005525">
    <property type="term" value="F:GTP binding"/>
    <property type="evidence" value="ECO:0007669"/>
    <property type="project" value="UniProtKB-KW"/>
</dbReference>
<dbReference type="NCBIfam" id="TIGR00437">
    <property type="entry name" value="feoB"/>
    <property type="match status" value="1"/>
</dbReference>
<feature type="transmembrane region" description="Helical" evidence="17">
    <location>
        <begin position="623"/>
        <end position="644"/>
    </location>
</feature>
<evidence type="ECO:0000259" key="18">
    <source>
        <dbReference type="PROSITE" id="PS51711"/>
    </source>
</evidence>
<dbReference type="GO" id="GO:0005886">
    <property type="term" value="C:plasma membrane"/>
    <property type="evidence" value="ECO:0007669"/>
    <property type="project" value="UniProtKB-SubCell"/>
</dbReference>
<feature type="transmembrane region" description="Helical" evidence="17">
    <location>
        <begin position="423"/>
        <end position="446"/>
    </location>
</feature>
<dbReference type="InterPro" id="IPR027417">
    <property type="entry name" value="P-loop_NTPase"/>
</dbReference>
<keyword evidence="12 17" id="KW-0472">Membrane</keyword>
<feature type="binding site" evidence="15">
    <location>
        <begin position="16"/>
        <end position="23"/>
    </location>
    <ligand>
        <name>GTP</name>
        <dbReference type="ChEBI" id="CHEBI:37565"/>
        <label>1</label>
    </ligand>
</feature>
<feature type="transmembrane region" description="Helical" evidence="17">
    <location>
        <begin position="452"/>
        <end position="473"/>
    </location>
</feature>
<keyword evidence="8 17" id="KW-1133">Transmembrane helix</keyword>
<feature type="transmembrane region" description="Helical" evidence="17">
    <location>
        <begin position="286"/>
        <end position="306"/>
    </location>
</feature>
<evidence type="ECO:0000256" key="1">
    <source>
        <dbReference type="ARBA" id="ARBA00004429"/>
    </source>
</evidence>
<protein>
    <recommendedName>
        <fullName evidence="13 14">Ferrous iron transport protein B</fullName>
    </recommendedName>
</protein>
<sequence length="646" mass="70057">MGDKVKKVDIIVALVGNPNVGKSSIFNSLTGLNQSVGNWPGKTVEVAEGTLVYKGVKIKVVDLPGTYSLTSFSEEEVVTRDYVLSGEADVIINVIDATALERNLFLTLQLLEMNAPLIVALNMIDEATKKGIEVRVDKLSQLLGVPVVPVVATSGLGLTELMEAVLARPAKSRRLAYGKEVEAYISEVSSQIHKGESSYPLDWISIKVLEGDPIITSRFVKDKQIFEKINSIMRTMEDLHGEPPAVIISSERYSLSHRIAKEVTVSHAKPAVTLEERVDGILSHKVVGYLILMMVLSGVFLVIFSIGSSLSTYIDELFVFVIESLRPYLQALDPMLSSILLDGIIFGLGAATSIALPYVALFYLLLSILEDTGYLPRAAFLLDSLMHKIGLHGKAFIPMLLGYGCSVPACIGCRIMETKRERLLLGALVVLIPCSARTVIILGVAGSYLGPFVALSIYAFDLLIVFSIGRLLFKVLPEEPVGLIMEMPPLRVFQISTVLKKTWVKTKDFVYIALPLIVLGSFVVSLASSLKLVDLIVNGLSPITLGLMGLPVATGIAFIFGFLRKELALVMLATYVGTTDFSTFMTPAQMVIFTLMMVLYIPCVATLSALIKEYGIKNAAAITMMDIALALFIGSAGIRILTALGL</sequence>
<dbReference type="GO" id="GO:0015093">
    <property type="term" value="F:ferrous iron transmembrane transporter activity"/>
    <property type="evidence" value="ECO:0007669"/>
    <property type="project" value="UniProtKB-UniRule"/>
</dbReference>
<dbReference type="InterPro" id="IPR030389">
    <property type="entry name" value="G_FEOB_dom"/>
</dbReference>
<feature type="transmembrane region" description="Helical" evidence="17">
    <location>
        <begin position="591"/>
        <end position="611"/>
    </location>
</feature>
<keyword evidence="2" id="KW-0813">Transport</keyword>
<dbReference type="InterPro" id="IPR006073">
    <property type="entry name" value="GTP-bd"/>
</dbReference>
<comment type="subcellular location">
    <subcellularLocation>
        <location evidence="1">Cell inner membrane</location>
        <topology evidence="1">Multi-pass membrane protein</topology>
    </subcellularLocation>
</comment>
<dbReference type="InterPro" id="IPR041069">
    <property type="entry name" value="FeoB_Cyto"/>
</dbReference>
<evidence type="ECO:0000256" key="17">
    <source>
        <dbReference type="SAM" id="Phobius"/>
    </source>
</evidence>
<dbReference type="InterPro" id="IPR011640">
    <property type="entry name" value="Fe2_transport_prot_B_C"/>
</dbReference>
<dbReference type="InterPro" id="IPR050860">
    <property type="entry name" value="FeoB_GTPase"/>
</dbReference>
<keyword evidence="7 15" id="KW-0547">Nucleotide-binding</keyword>
<keyword evidence="9" id="KW-0408">Iron</keyword>
<feature type="binding site" evidence="15">
    <location>
        <begin position="122"/>
        <end position="125"/>
    </location>
    <ligand>
        <name>GTP</name>
        <dbReference type="ChEBI" id="CHEBI:37565"/>
        <label>1</label>
    </ligand>
</feature>
<evidence type="ECO:0000256" key="4">
    <source>
        <dbReference type="ARBA" id="ARBA00022496"/>
    </source>
</evidence>
<accession>A0A523BCW3</accession>
<dbReference type="GO" id="GO:0046872">
    <property type="term" value="F:metal ion binding"/>
    <property type="evidence" value="ECO:0007669"/>
    <property type="project" value="UniProtKB-KW"/>
</dbReference>
<evidence type="ECO:0000256" key="6">
    <source>
        <dbReference type="ARBA" id="ARBA00022692"/>
    </source>
</evidence>
<evidence type="ECO:0000256" key="12">
    <source>
        <dbReference type="ARBA" id="ARBA00023136"/>
    </source>
</evidence>
<dbReference type="AlphaFoldDB" id="A0A523BCW3"/>
<dbReference type="PROSITE" id="PS51711">
    <property type="entry name" value="G_FEOB"/>
    <property type="match status" value="1"/>
</dbReference>
<feature type="domain" description="FeoB-type G" evidence="18">
    <location>
        <begin position="9"/>
        <end position="171"/>
    </location>
</feature>
<dbReference type="Gene3D" id="3.40.50.300">
    <property type="entry name" value="P-loop containing nucleotide triphosphate hydrolases"/>
    <property type="match status" value="1"/>
</dbReference>